<dbReference type="InterPro" id="IPR030395">
    <property type="entry name" value="GP_PDE_dom"/>
</dbReference>
<dbReference type="KEGG" id="glj:GKIL_3453"/>
<keyword evidence="2" id="KW-0378">Hydrolase</keyword>
<protein>
    <submittedName>
        <fullName evidence="2">Glycerophosphoryl diester phosphodiesterase</fullName>
        <ecNumber evidence="2">3.1.4.46</ecNumber>
    </submittedName>
</protein>
<sequence>MPSPLPEKRPLIIAHRGASALVPENTLPAIEKALDLRVDGIELDLYLSRDSQVIISHDPGPLPGKCRLRTASLPADPPFWSSLTLSAIQDNYIADCSLVTVQFKEEGPLYTGRLAPEIMRNVRSIFAPPSLDQVFALLRAYASLGAEQTDYLQRLRLFLEIKRTPFYDPLWLGPGADRFEQSLIEAVERWHFCENVIVLSFTVRALQTISQHWSALQTGLLTAHTPINLLADTRYLKTQIWCPAYQSLDRAAVLRAKDAGLLVIPWTVNSVAEMNILIEWGADGIIADAAHSLLAFWR</sequence>
<dbReference type="AlphaFoldDB" id="U5QPZ2"/>
<dbReference type="OrthoDB" id="384721at2"/>
<evidence type="ECO:0000313" key="2">
    <source>
        <dbReference type="EMBL" id="AGY59699.1"/>
    </source>
</evidence>
<dbReference type="PATRIC" id="fig|1183438.3.peg.3392"/>
<evidence type="ECO:0000259" key="1">
    <source>
        <dbReference type="PROSITE" id="PS51704"/>
    </source>
</evidence>
<dbReference type="eggNOG" id="COG0584">
    <property type="taxonomic scope" value="Bacteria"/>
</dbReference>
<reference evidence="2 3" key="1">
    <citation type="journal article" date="2013" name="PLoS ONE">
        <title>Cultivation and Complete Genome Sequencing of Gloeobacter kilaueensis sp. nov., from a Lava Cave in Kilauea Caldera, Hawai'i.</title>
        <authorList>
            <person name="Saw J.H."/>
            <person name="Schatz M."/>
            <person name="Brown M.V."/>
            <person name="Kunkel D.D."/>
            <person name="Foster J.S."/>
            <person name="Shick H."/>
            <person name="Christensen S."/>
            <person name="Hou S."/>
            <person name="Wan X."/>
            <person name="Donachie S.P."/>
        </authorList>
    </citation>
    <scope>NUCLEOTIDE SEQUENCE [LARGE SCALE GENOMIC DNA]</scope>
    <source>
        <strain evidence="3">JS</strain>
    </source>
</reference>
<dbReference type="Pfam" id="PF03009">
    <property type="entry name" value="GDPD"/>
    <property type="match status" value="1"/>
</dbReference>
<dbReference type="HOGENOM" id="CLU_030006_3_5_3"/>
<dbReference type="EC" id="3.1.4.46" evidence="2"/>
<dbReference type="EMBL" id="CP003587">
    <property type="protein sequence ID" value="AGY59699.1"/>
    <property type="molecule type" value="Genomic_DNA"/>
</dbReference>
<accession>U5QPZ2</accession>
<gene>
    <name evidence="2" type="primary">glpQ</name>
    <name evidence="2" type="ORF">GKIL_3453</name>
</gene>
<dbReference type="PANTHER" id="PTHR46211">
    <property type="entry name" value="GLYCEROPHOSPHORYL DIESTER PHOSPHODIESTERASE"/>
    <property type="match status" value="1"/>
</dbReference>
<dbReference type="GO" id="GO:0006629">
    <property type="term" value="P:lipid metabolic process"/>
    <property type="evidence" value="ECO:0007669"/>
    <property type="project" value="InterPro"/>
</dbReference>
<dbReference type="InterPro" id="IPR017946">
    <property type="entry name" value="PLC-like_Pdiesterase_TIM-brl"/>
</dbReference>
<keyword evidence="3" id="KW-1185">Reference proteome</keyword>
<dbReference type="PROSITE" id="PS51704">
    <property type="entry name" value="GP_PDE"/>
    <property type="match status" value="1"/>
</dbReference>
<dbReference type="PANTHER" id="PTHR46211:SF14">
    <property type="entry name" value="GLYCEROPHOSPHODIESTER PHOSPHODIESTERASE"/>
    <property type="match status" value="1"/>
</dbReference>
<feature type="domain" description="GP-PDE" evidence="1">
    <location>
        <begin position="10"/>
        <end position="297"/>
    </location>
</feature>
<proteinExistence type="predicted"/>
<dbReference type="RefSeq" id="WP_023174998.1">
    <property type="nucleotide sequence ID" value="NC_022600.1"/>
</dbReference>
<organism evidence="2 3">
    <name type="scientific">Gloeobacter kilaueensis (strain ATCC BAA-2537 / CCAP 1431/1 / ULC 316 / JS1)</name>
    <dbReference type="NCBI Taxonomy" id="1183438"/>
    <lineage>
        <taxon>Bacteria</taxon>
        <taxon>Bacillati</taxon>
        <taxon>Cyanobacteriota</taxon>
        <taxon>Cyanophyceae</taxon>
        <taxon>Gloeobacterales</taxon>
        <taxon>Gloeobacteraceae</taxon>
        <taxon>Gloeobacter</taxon>
    </lineage>
</organism>
<dbReference type="SUPFAM" id="SSF51695">
    <property type="entry name" value="PLC-like phosphodiesterases"/>
    <property type="match status" value="1"/>
</dbReference>
<dbReference type="Gene3D" id="3.20.20.190">
    <property type="entry name" value="Phosphatidylinositol (PI) phosphodiesterase"/>
    <property type="match status" value="1"/>
</dbReference>
<dbReference type="GO" id="GO:0008889">
    <property type="term" value="F:glycerophosphodiester phosphodiesterase activity"/>
    <property type="evidence" value="ECO:0007669"/>
    <property type="project" value="UniProtKB-EC"/>
</dbReference>
<dbReference type="STRING" id="1183438.GKIL_3453"/>
<name>U5QPZ2_GLOK1</name>
<evidence type="ECO:0000313" key="3">
    <source>
        <dbReference type="Proteomes" id="UP000017396"/>
    </source>
</evidence>
<dbReference type="Proteomes" id="UP000017396">
    <property type="component" value="Chromosome"/>
</dbReference>